<dbReference type="Gene3D" id="1.10.3720.10">
    <property type="entry name" value="MetI-like"/>
    <property type="match status" value="1"/>
</dbReference>
<dbReference type="InterPro" id="IPR035906">
    <property type="entry name" value="MetI-like_sf"/>
</dbReference>
<keyword evidence="5 7" id="KW-1133">Transmembrane helix</keyword>
<dbReference type="PROSITE" id="PS50928">
    <property type="entry name" value="ABC_TM1"/>
    <property type="match status" value="1"/>
</dbReference>
<dbReference type="PANTHER" id="PTHR43744:SF9">
    <property type="entry name" value="POLYGALACTURONAN_RHAMNOGALACTURONAN TRANSPORT SYSTEM PERMEASE PROTEIN YTCP"/>
    <property type="match status" value="1"/>
</dbReference>
<evidence type="ECO:0000256" key="3">
    <source>
        <dbReference type="ARBA" id="ARBA00022475"/>
    </source>
</evidence>
<dbReference type="SUPFAM" id="SSF161098">
    <property type="entry name" value="MetI-like"/>
    <property type="match status" value="1"/>
</dbReference>
<evidence type="ECO:0000256" key="6">
    <source>
        <dbReference type="ARBA" id="ARBA00023136"/>
    </source>
</evidence>
<dbReference type="CDD" id="cd06261">
    <property type="entry name" value="TM_PBP2"/>
    <property type="match status" value="1"/>
</dbReference>
<dbReference type="PANTHER" id="PTHR43744">
    <property type="entry name" value="ABC TRANSPORTER PERMEASE PROTEIN MG189-RELATED-RELATED"/>
    <property type="match status" value="1"/>
</dbReference>
<dbReference type="EMBL" id="MZGV01000030">
    <property type="protein sequence ID" value="OPJ60592.1"/>
    <property type="molecule type" value="Genomic_DNA"/>
</dbReference>
<evidence type="ECO:0000256" key="7">
    <source>
        <dbReference type="RuleBase" id="RU363032"/>
    </source>
</evidence>
<dbReference type="AlphaFoldDB" id="A0A1V4IKN0"/>
<dbReference type="GO" id="GO:0005886">
    <property type="term" value="C:plasma membrane"/>
    <property type="evidence" value="ECO:0007669"/>
    <property type="project" value="UniProtKB-SubCell"/>
</dbReference>
<proteinExistence type="inferred from homology"/>
<evidence type="ECO:0000256" key="4">
    <source>
        <dbReference type="ARBA" id="ARBA00022692"/>
    </source>
</evidence>
<evidence type="ECO:0000256" key="1">
    <source>
        <dbReference type="ARBA" id="ARBA00004651"/>
    </source>
</evidence>
<organism evidence="9 10">
    <name type="scientific">Clostridium oryzae</name>
    <dbReference type="NCBI Taxonomy" id="1450648"/>
    <lineage>
        <taxon>Bacteria</taxon>
        <taxon>Bacillati</taxon>
        <taxon>Bacillota</taxon>
        <taxon>Clostridia</taxon>
        <taxon>Eubacteriales</taxon>
        <taxon>Clostridiaceae</taxon>
        <taxon>Clostridium</taxon>
    </lineage>
</organism>
<keyword evidence="4 7" id="KW-0812">Transmembrane</keyword>
<feature type="domain" description="ABC transmembrane type-1" evidence="8">
    <location>
        <begin position="77"/>
        <end position="286"/>
    </location>
</feature>
<reference evidence="9 10" key="1">
    <citation type="submission" date="2017-03" db="EMBL/GenBank/DDBJ databases">
        <title>Genome sequence of Clostridium oryzae DSM 28571.</title>
        <authorList>
            <person name="Poehlein A."/>
            <person name="Daniel R."/>
        </authorList>
    </citation>
    <scope>NUCLEOTIDE SEQUENCE [LARGE SCALE GENOMIC DNA]</scope>
    <source>
        <strain evidence="9 10">DSM 28571</strain>
    </source>
</reference>
<sequence length="297" mass="33134">MRLTKRKTKEDMVFDLINYFILTVILIIVLYPLYFIVIASISDPDLVSIGKVWILPKGITFEGYKRIFSDSSILTGYRNSIIYAALGALVTVILTVTAAYPLSVKGFYGKNFFMAVFMVTMFFGGGLIPTYLLVKNLHMVDTVWSMVIPNAVGVFNLIITRTFFAMSIPEGLREAAAIDGCSEIGTFIKIVLPLSKPIIAVIALFTIVGQWNGFFDALIYINKEKLYPLQLILRNILIQSQPQQGMVNDVDTLLAKQKAKQLIQYGVIIVSSAPLLIIYPFLQKYFVKGVMVGSIKG</sequence>
<evidence type="ECO:0000313" key="9">
    <source>
        <dbReference type="EMBL" id="OPJ60592.1"/>
    </source>
</evidence>
<keyword evidence="6 7" id="KW-0472">Membrane</keyword>
<dbReference type="Proteomes" id="UP000190080">
    <property type="component" value="Unassembled WGS sequence"/>
</dbReference>
<feature type="transmembrane region" description="Helical" evidence="7">
    <location>
        <begin position="81"/>
        <end position="100"/>
    </location>
</feature>
<comment type="subcellular location">
    <subcellularLocation>
        <location evidence="1 7">Cell membrane</location>
        <topology evidence="1 7">Multi-pass membrane protein</topology>
    </subcellularLocation>
</comment>
<gene>
    <name evidence="9" type="primary">araQ_14</name>
    <name evidence="9" type="ORF">CLORY_27680</name>
</gene>
<dbReference type="Pfam" id="PF00528">
    <property type="entry name" value="BPD_transp_1"/>
    <property type="match status" value="1"/>
</dbReference>
<keyword evidence="10" id="KW-1185">Reference proteome</keyword>
<dbReference type="OrthoDB" id="157184at2"/>
<keyword evidence="3" id="KW-1003">Cell membrane</keyword>
<keyword evidence="2 7" id="KW-0813">Transport</keyword>
<feature type="transmembrane region" description="Helical" evidence="7">
    <location>
        <begin position="12"/>
        <end position="37"/>
    </location>
</feature>
<evidence type="ECO:0000313" key="10">
    <source>
        <dbReference type="Proteomes" id="UP000190080"/>
    </source>
</evidence>
<evidence type="ECO:0000256" key="2">
    <source>
        <dbReference type="ARBA" id="ARBA00022448"/>
    </source>
</evidence>
<dbReference type="RefSeq" id="WP_079425442.1">
    <property type="nucleotide sequence ID" value="NZ_MZGV01000030.1"/>
</dbReference>
<feature type="transmembrane region" description="Helical" evidence="7">
    <location>
        <begin position="262"/>
        <end position="282"/>
    </location>
</feature>
<dbReference type="GO" id="GO:0055085">
    <property type="term" value="P:transmembrane transport"/>
    <property type="evidence" value="ECO:0007669"/>
    <property type="project" value="InterPro"/>
</dbReference>
<dbReference type="InterPro" id="IPR000515">
    <property type="entry name" value="MetI-like"/>
</dbReference>
<evidence type="ECO:0000256" key="5">
    <source>
        <dbReference type="ARBA" id="ARBA00022989"/>
    </source>
</evidence>
<comment type="caution">
    <text evidence="9">The sequence shown here is derived from an EMBL/GenBank/DDBJ whole genome shotgun (WGS) entry which is preliminary data.</text>
</comment>
<feature type="transmembrane region" description="Helical" evidence="7">
    <location>
        <begin position="112"/>
        <end position="134"/>
    </location>
</feature>
<protein>
    <submittedName>
        <fullName evidence="9">L-arabinose transport system permease protein AraQ</fullName>
    </submittedName>
</protein>
<comment type="similarity">
    <text evidence="7">Belongs to the binding-protein-dependent transport system permease family.</text>
</comment>
<accession>A0A1V4IKN0</accession>
<feature type="transmembrane region" description="Helical" evidence="7">
    <location>
        <begin position="146"/>
        <end position="164"/>
    </location>
</feature>
<evidence type="ECO:0000259" key="8">
    <source>
        <dbReference type="PROSITE" id="PS50928"/>
    </source>
</evidence>
<name>A0A1V4IKN0_9CLOT</name>
<dbReference type="STRING" id="1450648.CLORY_27680"/>